<dbReference type="Proteomes" id="UP000791440">
    <property type="component" value="Unassembled WGS sequence"/>
</dbReference>
<dbReference type="EMBL" id="JH668342">
    <property type="protein sequence ID" value="KAG6447290.1"/>
    <property type="molecule type" value="Genomic_DNA"/>
</dbReference>
<organism evidence="1 2">
    <name type="scientific">Manduca sexta</name>
    <name type="common">Tobacco hawkmoth</name>
    <name type="synonym">Tobacco hornworm</name>
    <dbReference type="NCBI Taxonomy" id="7130"/>
    <lineage>
        <taxon>Eukaryota</taxon>
        <taxon>Metazoa</taxon>
        <taxon>Ecdysozoa</taxon>
        <taxon>Arthropoda</taxon>
        <taxon>Hexapoda</taxon>
        <taxon>Insecta</taxon>
        <taxon>Pterygota</taxon>
        <taxon>Neoptera</taxon>
        <taxon>Endopterygota</taxon>
        <taxon>Lepidoptera</taxon>
        <taxon>Glossata</taxon>
        <taxon>Ditrysia</taxon>
        <taxon>Bombycoidea</taxon>
        <taxon>Sphingidae</taxon>
        <taxon>Sphinginae</taxon>
        <taxon>Sphingini</taxon>
        <taxon>Manduca</taxon>
    </lineage>
</organism>
<evidence type="ECO:0000313" key="2">
    <source>
        <dbReference type="Proteomes" id="UP000791440"/>
    </source>
</evidence>
<reference evidence="1" key="1">
    <citation type="journal article" date="2016" name="Insect Biochem. Mol. Biol.">
        <title>Multifaceted biological insights from a draft genome sequence of the tobacco hornworm moth, Manduca sexta.</title>
        <authorList>
            <person name="Kanost M.R."/>
            <person name="Arrese E.L."/>
            <person name="Cao X."/>
            <person name="Chen Y.R."/>
            <person name="Chellapilla S."/>
            <person name="Goldsmith M.R."/>
            <person name="Grosse-Wilde E."/>
            <person name="Heckel D.G."/>
            <person name="Herndon N."/>
            <person name="Jiang H."/>
            <person name="Papanicolaou A."/>
            <person name="Qu J."/>
            <person name="Soulages J.L."/>
            <person name="Vogel H."/>
            <person name="Walters J."/>
            <person name="Waterhouse R.M."/>
            <person name="Ahn S.J."/>
            <person name="Almeida F.C."/>
            <person name="An C."/>
            <person name="Aqrawi P."/>
            <person name="Bretschneider A."/>
            <person name="Bryant W.B."/>
            <person name="Bucks S."/>
            <person name="Chao H."/>
            <person name="Chevignon G."/>
            <person name="Christen J.M."/>
            <person name="Clarke D.F."/>
            <person name="Dittmer N.T."/>
            <person name="Ferguson L.C.F."/>
            <person name="Garavelou S."/>
            <person name="Gordon K.H.J."/>
            <person name="Gunaratna R.T."/>
            <person name="Han Y."/>
            <person name="Hauser F."/>
            <person name="He Y."/>
            <person name="Heidel-Fischer H."/>
            <person name="Hirsh A."/>
            <person name="Hu Y."/>
            <person name="Jiang H."/>
            <person name="Kalra D."/>
            <person name="Klinner C."/>
            <person name="Konig C."/>
            <person name="Kovar C."/>
            <person name="Kroll A.R."/>
            <person name="Kuwar S.S."/>
            <person name="Lee S.L."/>
            <person name="Lehman R."/>
            <person name="Li K."/>
            <person name="Li Z."/>
            <person name="Liang H."/>
            <person name="Lovelace S."/>
            <person name="Lu Z."/>
            <person name="Mansfield J.H."/>
            <person name="McCulloch K.J."/>
            <person name="Mathew T."/>
            <person name="Morton B."/>
            <person name="Muzny D.M."/>
            <person name="Neunemann D."/>
            <person name="Ongeri F."/>
            <person name="Pauchet Y."/>
            <person name="Pu L.L."/>
            <person name="Pyrousis I."/>
            <person name="Rao X.J."/>
            <person name="Redding A."/>
            <person name="Roesel C."/>
            <person name="Sanchez-Gracia A."/>
            <person name="Schaack S."/>
            <person name="Shukla A."/>
            <person name="Tetreau G."/>
            <person name="Wang Y."/>
            <person name="Xiong G.H."/>
            <person name="Traut W."/>
            <person name="Walsh T.K."/>
            <person name="Worley K.C."/>
            <person name="Wu D."/>
            <person name="Wu W."/>
            <person name="Wu Y.Q."/>
            <person name="Zhang X."/>
            <person name="Zou Z."/>
            <person name="Zucker H."/>
            <person name="Briscoe A.D."/>
            <person name="Burmester T."/>
            <person name="Clem R.J."/>
            <person name="Feyereisen R."/>
            <person name="Grimmelikhuijzen C.J.P."/>
            <person name="Hamodrakas S.J."/>
            <person name="Hansson B.S."/>
            <person name="Huguet E."/>
            <person name="Jermiin L.S."/>
            <person name="Lan Q."/>
            <person name="Lehman H.K."/>
            <person name="Lorenzen M."/>
            <person name="Merzendorfer H."/>
            <person name="Michalopoulos I."/>
            <person name="Morton D.B."/>
            <person name="Muthukrishnan S."/>
            <person name="Oakeshott J.G."/>
            <person name="Palmer W."/>
            <person name="Park Y."/>
            <person name="Passarelli A.L."/>
            <person name="Rozas J."/>
            <person name="Schwartz L.M."/>
            <person name="Smith W."/>
            <person name="Southgate A."/>
            <person name="Vilcinskas A."/>
            <person name="Vogt R."/>
            <person name="Wang P."/>
            <person name="Werren J."/>
            <person name="Yu X.Q."/>
            <person name="Zhou J.J."/>
            <person name="Brown S.J."/>
            <person name="Scherer S.E."/>
            <person name="Richards S."/>
            <person name="Blissard G.W."/>
        </authorList>
    </citation>
    <scope>NUCLEOTIDE SEQUENCE</scope>
</reference>
<reference evidence="1" key="2">
    <citation type="submission" date="2020-12" db="EMBL/GenBank/DDBJ databases">
        <authorList>
            <person name="Kanost M."/>
        </authorList>
    </citation>
    <scope>NUCLEOTIDE SEQUENCE</scope>
</reference>
<proteinExistence type="predicted"/>
<sequence length="119" mass="13785">MTDHCFVVRSHKTGLLPIYNKKIAIEIFRVTKLIFRQYRIMSCGPHLTTHAYLQTPYNCKARLHTAITRTGQRTLLPCTSETDIYIAGYARKSEVYFSRFRQPNEELAACDRDDDIPGD</sequence>
<keyword evidence="2" id="KW-1185">Reference proteome</keyword>
<accession>A0A922CHQ8</accession>
<dbReference type="AlphaFoldDB" id="A0A922CHQ8"/>
<protein>
    <submittedName>
        <fullName evidence="1">Uncharacterized protein</fullName>
    </submittedName>
</protein>
<gene>
    <name evidence="1" type="ORF">O3G_MSEX004874</name>
</gene>
<evidence type="ECO:0000313" key="1">
    <source>
        <dbReference type="EMBL" id="KAG6447290.1"/>
    </source>
</evidence>
<comment type="caution">
    <text evidence="1">The sequence shown here is derived from an EMBL/GenBank/DDBJ whole genome shotgun (WGS) entry which is preliminary data.</text>
</comment>
<name>A0A922CHQ8_MANSE</name>